<dbReference type="EMBL" id="LAZR01023736">
    <property type="protein sequence ID" value="KKL77491.1"/>
    <property type="molecule type" value="Genomic_DNA"/>
</dbReference>
<gene>
    <name evidence="1" type="ORF">LCGC14_2034410</name>
</gene>
<reference evidence="1" key="1">
    <citation type="journal article" date="2015" name="Nature">
        <title>Complex archaea that bridge the gap between prokaryotes and eukaryotes.</title>
        <authorList>
            <person name="Spang A."/>
            <person name="Saw J.H."/>
            <person name="Jorgensen S.L."/>
            <person name="Zaremba-Niedzwiedzka K."/>
            <person name="Martijn J."/>
            <person name="Lind A.E."/>
            <person name="van Eijk R."/>
            <person name="Schleper C."/>
            <person name="Guy L."/>
            <person name="Ettema T.J."/>
        </authorList>
    </citation>
    <scope>NUCLEOTIDE SEQUENCE</scope>
</reference>
<sequence length="65" mass="7241">MTLLIIVLVWLNLAAPSEVVDSVVLVSSMTLAECEDKRREVVSAWADNQVGLHVWSWCVETEGIE</sequence>
<comment type="caution">
    <text evidence="1">The sequence shown here is derived from an EMBL/GenBank/DDBJ whole genome shotgun (WGS) entry which is preliminary data.</text>
</comment>
<name>A0A0F9FGA9_9ZZZZ</name>
<organism evidence="1">
    <name type="scientific">marine sediment metagenome</name>
    <dbReference type="NCBI Taxonomy" id="412755"/>
    <lineage>
        <taxon>unclassified sequences</taxon>
        <taxon>metagenomes</taxon>
        <taxon>ecological metagenomes</taxon>
    </lineage>
</organism>
<accession>A0A0F9FGA9</accession>
<dbReference type="AlphaFoldDB" id="A0A0F9FGA9"/>
<evidence type="ECO:0000313" key="1">
    <source>
        <dbReference type="EMBL" id="KKL77491.1"/>
    </source>
</evidence>
<proteinExistence type="predicted"/>
<protein>
    <submittedName>
        <fullName evidence="1">Uncharacterized protein</fullName>
    </submittedName>
</protein>